<reference evidence="3 4" key="1">
    <citation type="submission" date="2020-08" db="EMBL/GenBank/DDBJ databases">
        <title>Genomic Encyclopedia of Type Strains, Phase IV (KMG-IV): sequencing the most valuable type-strain genomes for metagenomic binning, comparative biology and taxonomic classification.</title>
        <authorList>
            <person name="Goeker M."/>
        </authorList>
    </citation>
    <scope>NUCLEOTIDE SEQUENCE [LARGE SCALE GENOMIC DNA]</scope>
    <source>
        <strain evidence="3 4">DSM 102189</strain>
    </source>
</reference>
<name>A0A841L8E6_9SPHN</name>
<comment type="caution">
    <text evidence="3">The sequence shown here is derived from an EMBL/GenBank/DDBJ whole genome shotgun (WGS) entry which is preliminary data.</text>
</comment>
<sequence>MREAILLIGVFASPYAGFLLLALGQTSNWNLVLNAPVRRQPPRRAFRIAGTALLVASLTLALLRDGPAFGSILWTVALTITGMAAVATLTWQKPLLRMILRSAVTRDRSPVTAPSMPNRIRHKEPAPAE</sequence>
<protein>
    <recommendedName>
        <fullName evidence="5">DUF3325 domain-containing protein</fullName>
    </recommendedName>
</protein>
<organism evidence="3 4">
    <name type="scientific">Polymorphobacter multimanifer</name>
    <dbReference type="NCBI Taxonomy" id="1070431"/>
    <lineage>
        <taxon>Bacteria</taxon>
        <taxon>Pseudomonadati</taxon>
        <taxon>Pseudomonadota</taxon>
        <taxon>Alphaproteobacteria</taxon>
        <taxon>Sphingomonadales</taxon>
        <taxon>Sphingosinicellaceae</taxon>
        <taxon>Polymorphobacter</taxon>
    </lineage>
</organism>
<evidence type="ECO:0000313" key="3">
    <source>
        <dbReference type="EMBL" id="MBB6229299.1"/>
    </source>
</evidence>
<dbReference type="RefSeq" id="WP_184202889.1">
    <property type="nucleotide sequence ID" value="NZ_JACIIV010000041.1"/>
</dbReference>
<dbReference type="Pfam" id="PF11804">
    <property type="entry name" value="DUF3325"/>
    <property type="match status" value="1"/>
</dbReference>
<evidence type="ECO:0000313" key="4">
    <source>
        <dbReference type="Proteomes" id="UP000538147"/>
    </source>
</evidence>
<dbReference type="InterPro" id="IPR021762">
    <property type="entry name" value="DUF3325"/>
</dbReference>
<feature type="transmembrane region" description="Helical" evidence="2">
    <location>
        <begin position="6"/>
        <end position="24"/>
    </location>
</feature>
<evidence type="ECO:0000256" key="1">
    <source>
        <dbReference type="SAM" id="MobiDB-lite"/>
    </source>
</evidence>
<feature type="transmembrane region" description="Helical" evidence="2">
    <location>
        <begin position="69"/>
        <end position="91"/>
    </location>
</feature>
<dbReference type="Proteomes" id="UP000538147">
    <property type="component" value="Unassembled WGS sequence"/>
</dbReference>
<gene>
    <name evidence="3" type="ORF">FHS79_003500</name>
</gene>
<feature type="region of interest" description="Disordered" evidence="1">
    <location>
        <begin position="109"/>
        <end position="129"/>
    </location>
</feature>
<keyword evidence="2" id="KW-0472">Membrane</keyword>
<dbReference type="EMBL" id="JACIIV010000041">
    <property type="protein sequence ID" value="MBB6229299.1"/>
    <property type="molecule type" value="Genomic_DNA"/>
</dbReference>
<evidence type="ECO:0008006" key="5">
    <source>
        <dbReference type="Google" id="ProtNLM"/>
    </source>
</evidence>
<evidence type="ECO:0000256" key="2">
    <source>
        <dbReference type="SAM" id="Phobius"/>
    </source>
</evidence>
<accession>A0A841L8E6</accession>
<keyword evidence="2" id="KW-1133">Transmembrane helix</keyword>
<proteinExistence type="predicted"/>
<keyword evidence="2" id="KW-0812">Transmembrane</keyword>
<feature type="transmembrane region" description="Helical" evidence="2">
    <location>
        <begin position="45"/>
        <end position="63"/>
    </location>
</feature>
<dbReference type="AlphaFoldDB" id="A0A841L8E6"/>
<keyword evidence="4" id="KW-1185">Reference proteome</keyword>